<dbReference type="Proteomes" id="UP001054252">
    <property type="component" value="Unassembled WGS sequence"/>
</dbReference>
<reference evidence="1 2" key="1">
    <citation type="journal article" date="2021" name="Commun. Biol.">
        <title>The genome of Shorea leprosula (Dipterocarpaceae) highlights the ecological relevance of drought in aseasonal tropical rainforests.</title>
        <authorList>
            <person name="Ng K.K.S."/>
            <person name="Kobayashi M.J."/>
            <person name="Fawcett J.A."/>
            <person name="Hatakeyama M."/>
            <person name="Paape T."/>
            <person name="Ng C.H."/>
            <person name="Ang C.C."/>
            <person name="Tnah L.H."/>
            <person name="Lee C.T."/>
            <person name="Nishiyama T."/>
            <person name="Sese J."/>
            <person name="O'Brien M.J."/>
            <person name="Copetti D."/>
            <person name="Mohd Noor M.I."/>
            <person name="Ong R.C."/>
            <person name="Putra M."/>
            <person name="Sireger I.Z."/>
            <person name="Indrioko S."/>
            <person name="Kosugi Y."/>
            <person name="Izuno A."/>
            <person name="Isagi Y."/>
            <person name="Lee S.L."/>
            <person name="Shimizu K.K."/>
        </authorList>
    </citation>
    <scope>NUCLEOTIDE SEQUENCE [LARGE SCALE GENOMIC DNA]</scope>
    <source>
        <strain evidence="1">214</strain>
    </source>
</reference>
<comment type="caution">
    <text evidence="1">The sequence shown here is derived from an EMBL/GenBank/DDBJ whole genome shotgun (WGS) entry which is preliminary data.</text>
</comment>
<dbReference type="EMBL" id="BPVZ01000003">
    <property type="protein sequence ID" value="GKU89852.1"/>
    <property type="molecule type" value="Genomic_DNA"/>
</dbReference>
<organism evidence="1 2">
    <name type="scientific">Rubroshorea leprosula</name>
    <dbReference type="NCBI Taxonomy" id="152421"/>
    <lineage>
        <taxon>Eukaryota</taxon>
        <taxon>Viridiplantae</taxon>
        <taxon>Streptophyta</taxon>
        <taxon>Embryophyta</taxon>
        <taxon>Tracheophyta</taxon>
        <taxon>Spermatophyta</taxon>
        <taxon>Magnoliopsida</taxon>
        <taxon>eudicotyledons</taxon>
        <taxon>Gunneridae</taxon>
        <taxon>Pentapetalae</taxon>
        <taxon>rosids</taxon>
        <taxon>malvids</taxon>
        <taxon>Malvales</taxon>
        <taxon>Dipterocarpaceae</taxon>
        <taxon>Rubroshorea</taxon>
    </lineage>
</organism>
<proteinExistence type="predicted"/>
<dbReference type="AlphaFoldDB" id="A0AAV5HVX4"/>
<gene>
    <name evidence="1" type="ORF">SLEP1_g3934</name>
</gene>
<name>A0AAV5HVX4_9ROSI</name>
<keyword evidence="2" id="KW-1185">Reference proteome</keyword>
<evidence type="ECO:0000313" key="2">
    <source>
        <dbReference type="Proteomes" id="UP001054252"/>
    </source>
</evidence>
<protein>
    <submittedName>
        <fullName evidence="1">Uncharacterized protein</fullName>
    </submittedName>
</protein>
<evidence type="ECO:0000313" key="1">
    <source>
        <dbReference type="EMBL" id="GKU89852.1"/>
    </source>
</evidence>
<accession>A0AAV5HVX4</accession>
<sequence>MSRFFKRTQIRISENLGEEEDESSEDRKDWVSWETVNVYKGNW</sequence>